<dbReference type="STRING" id="100226.gene:17765667"/>
<keyword evidence="3" id="KW-1185">Reference proteome</keyword>
<reference evidence="2 3" key="4">
    <citation type="journal article" date="2009" name="Mol. Microbiol.">
        <title>Extracellular signalling, translational control, two repressors and an activator all contribute to the regulation of methylenomycin production in Streptomyces coelicolor.</title>
        <authorList>
            <person name="O'Rourke S."/>
            <person name="Wietzorrek A."/>
            <person name="Fowler K."/>
            <person name="Corre C."/>
            <person name="Challis G.L."/>
            <person name="Chater K.F."/>
        </authorList>
    </citation>
    <scope>NUCLEOTIDE SEQUENCE [LARGE SCALE GENOMIC DNA]</scope>
    <source>
        <strain evidence="3">ATCC BAA-471 / A3(2) / M145</strain>
    </source>
</reference>
<dbReference type="SUPFAM" id="SSF48179">
    <property type="entry name" value="6-phosphogluconate dehydrogenase C-terminal domain-like"/>
    <property type="match status" value="1"/>
</dbReference>
<dbReference type="Pfam" id="PF07479">
    <property type="entry name" value="NAD_Gly3P_dh_C"/>
    <property type="match status" value="1"/>
</dbReference>
<dbReference type="Gene3D" id="1.10.1040.10">
    <property type="entry name" value="N-(1-d-carboxylethyl)-l-norvaline Dehydrogenase, domain 2"/>
    <property type="match status" value="1"/>
</dbReference>
<evidence type="ECO:0000259" key="1">
    <source>
        <dbReference type="Pfam" id="PF07479"/>
    </source>
</evidence>
<dbReference type="Proteomes" id="UP000001973">
    <property type="component" value="Plasmid SCP1"/>
</dbReference>
<dbReference type="KEGG" id="sco:SCP1.162c"/>
<reference evidence="2 3" key="3">
    <citation type="journal article" date="2008" name="Proc. Natl. Acad. Sci. U.S.A.">
        <title>2-Alkyl-4-hydroxymethylfuran-3-carboxylic acids, antibiotic production inducers discovered by Streptomyces coelicolor genome mining.</title>
        <authorList>
            <person name="Corre C."/>
            <person name="Song L."/>
            <person name="O'Rourke S."/>
            <person name="Chater K.F."/>
            <person name="Challis G.L."/>
        </authorList>
    </citation>
    <scope>NUCLEOTIDE SEQUENCE [LARGE SCALE GENOMIC DNA]</scope>
    <source>
        <strain evidence="3">ATCC BAA-471 / A3(2) / M145</strain>
    </source>
</reference>
<dbReference type="OrthoDB" id="9812273at2"/>
<dbReference type="InParanoid" id="Q9ACY9"/>
<reference evidence="3" key="2">
    <citation type="journal article" date="2002" name="Nature">
        <title>Complete genome sequence of the model actinomycete Streptomyces coelicolor A3(2).</title>
        <authorList>
            <person name="Bentley S.D."/>
            <person name="Chater K.F."/>
            <person name="Cerdeno-Tarraga A.M."/>
            <person name="Challis G.L."/>
            <person name="Thomson N.R."/>
            <person name="James K.D."/>
            <person name="Harris D.E."/>
            <person name="Quail M.A."/>
            <person name="Kieser H."/>
            <person name="Harper D."/>
            <person name="Bateman A."/>
            <person name="Brown S."/>
            <person name="Chandra G."/>
            <person name="Chen C.W."/>
            <person name="Collins M."/>
            <person name="Cronin A."/>
            <person name="Fraser A."/>
            <person name="Goble A."/>
            <person name="Hidalgo J."/>
            <person name="Hornsby T."/>
            <person name="Howarth S."/>
            <person name="Huang C.H."/>
            <person name="Kieser T."/>
            <person name="Larke L."/>
            <person name="Murphy L."/>
            <person name="Oliver K."/>
            <person name="O'Neil S."/>
            <person name="Rabbinowitsch E."/>
            <person name="Rajandream M.A."/>
            <person name="Rutherford K."/>
            <person name="Rutter S."/>
            <person name="Seeger K."/>
            <person name="Saunders D."/>
            <person name="Sharp S."/>
            <person name="Squares R."/>
            <person name="Squares S."/>
            <person name="Taylor K."/>
            <person name="Warren T."/>
            <person name="Wietzorrek A."/>
            <person name="Woodward J."/>
            <person name="Barrell B.G."/>
            <person name="Parkhill J."/>
            <person name="Hopwood D.A."/>
        </authorList>
    </citation>
    <scope>NUCLEOTIDE SEQUENCE [LARGE SCALE GENOMIC DNA]</scope>
    <source>
        <strain evidence="3">ATCC BAA-471 / A3(2) / M145</strain>
    </source>
</reference>
<dbReference type="HOGENOM" id="CLU_204016_0_0_11"/>
<feature type="domain" description="Glycerol-3-phosphate dehydrogenase NAD-dependent C-terminal" evidence="1">
    <location>
        <begin position="2"/>
        <end position="54"/>
    </location>
</feature>
<organism evidence="2 3">
    <name type="scientific">Streptomyces coelicolor (strain ATCC BAA-471 / A3(2) / M145)</name>
    <dbReference type="NCBI Taxonomy" id="100226"/>
    <lineage>
        <taxon>Bacteria</taxon>
        <taxon>Bacillati</taxon>
        <taxon>Actinomycetota</taxon>
        <taxon>Actinomycetes</taxon>
        <taxon>Kitasatosporales</taxon>
        <taxon>Streptomycetaceae</taxon>
        <taxon>Streptomyces</taxon>
        <taxon>Streptomyces albidoflavus group</taxon>
    </lineage>
</organism>
<proteinExistence type="predicted"/>
<geneLocation type="plasmid" evidence="3">
    <name>SCP1</name>
</geneLocation>
<gene>
    <name evidence="2" type="ordered locus">SCP1.162c</name>
</gene>
<dbReference type="EMBL" id="AL589148">
    <property type="protein sequence ID" value="CAC36683.1"/>
    <property type="molecule type" value="Genomic_DNA"/>
</dbReference>
<accession>Q9ACY9</accession>
<sequence>MTLQETIAASKQTAEGVKSCLSVLALAHRHGVDMPIINTVVDIVHSGKPPHAAVNELMSRSAKPE</sequence>
<dbReference type="GO" id="GO:0006072">
    <property type="term" value="P:glycerol-3-phosphate metabolic process"/>
    <property type="evidence" value="ECO:0007669"/>
    <property type="project" value="InterPro"/>
</dbReference>
<reference evidence="2 3" key="1">
    <citation type="journal article" date="1998" name="J. Bacteriol.">
        <title>Cloning and physical mapping of the EcoRI fragments of the giant linear plasmid SCP1.</title>
        <authorList>
            <person name="Redenbach M."/>
            <person name="Ikeda K."/>
            <person name="Yamasaki M."/>
            <person name="Kinashi H."/>
        </authorList>
    </citation>
    <scope>NUCLEOTIDE SEQUENCE [LARGE SCALE GENOMIC DNA]</scope>
    <source>
        <strain evidence="3">ATCC BAA-471 / A3(2) / M145</strain>
    </source>
</reference>
<evidence type="ECO:0000313" key="2">
    <source>
        <dbReference type="EMBL" id="CAC36683.1"/>
    </source>
</evidence>
<name>Q9ACY9_STRCO</name>
<dbReference type="InterPro" id="IPR006109">
    <property type="entry name" value="G3P_DH_NAD-dep_C"/>
</dbReference>
<dbReference type="GO" id="GO:0005975">
    <property type="term" value="P:carbohydrate metabolic process"/>
    <property type="evidence" value="ECO:0007669"/>
    <property type="project" value="InterPro"/>
</dbReference>
<dbReference type="InterPro" id="IPR013328">
    <property type="entry name" value="6PGD_dom2"/>
</dbReference>
<dbReference type="InterPro" id="IPR008927">
    <property type="entry name" value="6-PGluconate_DH-like_C_sf"/>
</dbReference>
<protein>
    <submittedName>
        <fullName evidence="2">Oxidoreductase subunit</fullName>
    </submittedName>
</protein>
<evidence type="ECO:0000313" key="3">
    <source>
        <dbReference type="Proteomes" id="UP000001973"/>
    </source>
</evidence>
<dbReference type="PATRIC" id="fig|100226.15.peg.8108"/>
<dbReference type="AlphaFoldDB" id="Q9ACY9"/>